<keyword evidence="2" id="KW-0805">Transcription regulation</keyword>
<evidence type="ECO:0000313" key="6">
    <source>
        <dbReference type="EMBL" id="AIG64717.1"/>
    </source>
</evidence>
<accession>A0ABN4DGM1</accession>
<gene>
    <name evidence="6" type="ORF">CATYP_09290</name>
</gene>
<dbReference type="SUPFAM" id="SSF47413">
    <property type="entry name" value="lambda repressor-like DNA-binding domains"/>
    <property type="match status" value="1"/>
</dbReference>
<keyword evidence="7" id="KW-1185">Reference proteome</keyword>
<keyword evidence="3" id="KW-0238">DNA-binding</keyword>
<dbReference type="InterPro" id="IPR000843">
    <property type="entry name" value="HTH_LacI"/>
</dbReference>
<evidence type="ECO:0000256" key="4">
    <source>
        <dbReference type="ARBA" id="ARBA00023163"/>
    </source>
</evidence>
<dbReference type="InterPro" id="IPR010982">
    <property type="entry name" value="Lambda_DNA-bd_dom_sf"/>
</dbReference>
<evidence type="ECO:0000256" key="3">
    <source>
        <dbReference type="ARBA" id="ARBA00023125"/>
    </source>
</evidence>
<dbReference type="InterPro" id="IPR046335">
    <property type="entry name" value="LacI/GalR-like_sensor"/>
</dbReference>
<dbReference type="RefSeq" id="WP_038608591.1">
    <property type="nucleotide sequence ID" value="NZ_CP008944.1"/>
</dbReference>
<dbReference type="SMART" id="SM00354">
    <property type="entry name" value="HTH_LACI"/>
    <property type="match status" value="1"/>
</dbReference>
<protein>
    <recommendedName>
        <fullName evidence="5">HTH lacI-type domain-containing protein</fullName>
    </recommendedName>
</protein>
<dbReference type="SUPFAM" id="SSF53822">
    <property type="entry name" value="Periplasmic binding protein-like I"/>
    <property type="match status" value="1"/>
</dbReference>
<evidence type="ECO:0000256" key="1">
    <source>
        <dbReference type="ARBA" id="ARBA00022491"/>
    </source>
</evidence>
<dbReference type="PANTHER" id="PTHR30146">
    <property type="entry name" value="LACI-RELATED TRANSCRIPTIONAL REPRESSOR"/>
    <property type="match status" value="1"/>
</dbReference>
<proteinExistence type="predicted"/>
<evidence type="ECO:0000256" key="2">
    <source>
        <dbReference type="ARBA" id="ARBA00023015"/>
    </source>
</evidence>
<dbReference type="CDD" id="cd06288">
    <property type="entry name" value="PBP1_sucrose_transcription_regulator"/>
    <property type="match status" value="1"/>
</dbReference>
<feature type="domain" description="HTH lacI-type" evidence="5">
    <location>
        <begin position="6"/>
        <end position="62"/>
    </location>
</feature>
<dbReference type="Pfam" id="PF13377">
    <property type="entry name" value="Peripla_BP_3"/>
    <property type="match status" value="1"/>
</dbReference>
<dbReference type="Gene3D" id="3.40.50.2300">
    <property type="match status" value="2"/>
</dbReference>
<organism evidence="6 7">
    <name type="scientific">Corynebacterium atypicum</name>
    <dbReference type="NCBI Taxonomy" id="191610"/>
    <lineage>
        <taxon>Bacteria</taxon>
        <taxon>Bacillati</taxon>
        <taxon>Actinomycetota</taxon>
        <taxon>Actinomycetes</taxon>
        <taxon>Mycobacteriales</taxon>
        <taxon>Corynebacteriaceae</taxon>
        <taxon>Corynebacterium</taxon>
    </lineage>
</organism>
<evidence type="ECO:0000313" key="7">
    <source>
        <dbReference type="Proteomes" id="UP000028504"/>
    </source>
</evidence>
<name>A0ABN4DGM1_9CORY</name>
<dbReference type="PANTHER" id="PTHR30146:SF148">
    <property type="entry name" value="HTH-TYPE TRANSCRIPTIONAL REPRESSOR PURR-RELATED"/>
    <property type="match status" value="1"/>
</dbReference>
<dbReference type="InterPro" id="IPR028082">
    <property type="entry name" value="Peripla_BP_I"/>
</dbReference>
<dbReference type="CDD" id="cd01392">
    <property type="entry name" value="HTH_LacI"/>
    <property type="match status" value="1"/>
</dbReference>
<reference evidence="6 7" key="1">
    <citation type="submission" date="2014-07" db="EMBL/GenBank/DDBJ databases">
        <title>Complete genome sequence of Corynebacterium atypicum DSM 44849: identifiction of the mycolic acid biosynthesis genes.</title>
        <authorList>
            <person name="Tippelt A."/>
            <person name="Mollmann S."/>
            <person name="Albersmeier A."/>
            <person name="Jaenicke S."/>
            <person name="Ruckert C."/>
            <person name="Tauch A."/>
        </authorList>
    </citation>
    <scope>NUCLEOTIDE SEQUENCE [LARGE SCALE GENOMIC DNA]</scope>
    <source>
        <strain evidence="6 7">R2070</strain>
    </source>
</reference>
<dbReference type="Pfam" id="PF00356">
    <property type="entry name" value="LacI"/>
    <property type="match status" value="1"/>
</dbReference>
<evidence type="ECO:0000259" key="5">
    <source>
        <dbReference type="PROSITE" id="PS50932"/>
    </source>
</evidence>
<dbReference type="Gene3D" id="1.10.260.40">
    <property type="entry name" value="lambda repressor-like DNA-binding domains"/>
    <property type="match status" value="1"/>
</dbReference>
<keyword evidence="4" id="KW-0804">Transcription</keyword>
<keyword evidence="1" id="KW-0678">Repressor</keyword>
<dbReference type="PROSITE" id="PS50932">
    <property type="entry name" value="HTH_LACI_2"/>
    <property type="match status" value="1"/>
</dbReference>
<sequence>MTNRRPTLAQVAKAAGVTPGTASLVLNQRPGTRITPATAERVRAAAAELGYHPDPTARSLRTGKSRTIGFISDEVATTRFASALIRGAIDVAEKSNNLVLINECSFDPKRLDAAVSALVSRRVDGLVFALMKSRHVTVPRLPASLKAVIANGTATVAGTDWQLPAVLPDETVSGASAAEYLLARGHRRIALVGRDEAACDSEVSVCISVRMASIDAALAAAGVELALEVPGSVWEPPLGAQAFAAIRDFNRAHADAPITAVIAGNDRIAFGLFQAAAHAGVRIPEELSVISFDDEVLASYLDPGLTTMALPYLEMGRRAAQLVLEPTELRGVKRAHTGAAAHARMFPGPVGEAFVVDMPLVERASVSAPRG</sequence>
<dbReference type="EMBL" id="CP008944">
    <property type="protein sequence ID" value="AIG64717.1"/>
    <property type="molecule type" value="Genomic_DNA"/>
</dbReference>
<dbReference type="Proteomes" id="UP000028504">
    <property type="component" value="Chromosome"/>
</dbReference>